<feature type="compositionally biased region" description="Polar residues" evidence="1">
    <location>
        <begin position="194"/>
        <end position="206"/>
    </location>
</feature>
<feature type="non-terminal residue" evidence="3">
    <location>
        <position position="1"/>
    </location>
</feature>
<keyword evidence="4" id="KW-1185">Reference proteome</keyword>
<keyword evidence="2" id="KW-0472">Membrane</keyword>
<dbReference type="Proteomes" id="UP001177023">
    <property type="component" value="Unassembled WGS sequence"/>
</dbReference>
<evidence type="ECO:0000313" key="4">
    <source>
        <dbReference type="Proteomes" id="UP001177023"/>
    </source>
</evidence>
<evidence type="ECO:0000313" key="3">
    <source>
        <dbReference type="EMBL" id="CAJ0587263.1"/>
    </source>
</evidence>
<evidence type="ECO:0000256" key="2">
    <source>
        <dbReference type="SAM" id="Phobius"/>
    </source>
</evidence>
<protein>
    <submittedName>
        <fullName evidence="3">Uncharacterized protein</fullName>
    </submittedName>
</protein>
<dbReference type="AlphaFoldDB" id="A0AA36DHC9"/>
<gene>
    <name evidence="3" type="ORF">MSPICULIGERA_LOCUS25240</name>
</gene>
<feature type="region of interest" description="Disordered" evidence="1">
    <location>
        <begin position="187"/>
        <end position="206"/>
    </location>
</feature>
<sequence length="206" mass="23718">MVLRKDDEAETDPKLYHCCCKSIKAKTGVLAFWCLKVAEVIATVVFINKLDEPFNFTTGTSMVYGLLLSFAMGMALHREQAAWAKVYLIIAPFCYFVQTVLYIWKVITVPDMYDQYDLNDPTSVHVTRATRKFMGEMLTLMVLLAVWEYYTVWLYYKFLKDEKYVLAENGMSLSRLDAVHVEPLPLVKGREPPSRSQTKLESTGRL</sequence>
<reference evidence="3" key="1">
    <citation type="submission" date="2023-06" db="EMBL/GenBank/DDBJ databases">
        <authorList>
            <person name="Delattre M."/>
        </authorList>
    </citation>
    <scope>NUCLEOTIDE SEQUENCE</scope>
    <source>
        <strain evidence="3">AF72</strain>
    </source>
</reference>
<feature type="transmembrane region" description="Helical" evidence="2">
    <location>
        <begin position="86"/>
        <end position="104"/>
    </location>
</feature>
<name>A0AA36DHC9_9BILA</name>
<keyword evidence="2" id="KW-1133">Transmembrane helix</keyword>
<feature type="transmembrane region" description="Helical" evidence="2">
    <location>
        <begin position="30"/>
        <end position="48"/>
    </location>
</feature>
<dbReference type="EMBL" id="CATQJA010002709">
    <property type="protein sequence ID" value="CAJ0587263.1"/>
    <property type="molecule type" value="Genomic_DNA"/>
</dbReference>
<proteinExistence type="predicted"/>
<feature type="transmembrane region" description="Helical" evidence="2">
    <location>
        <begin position="137"/>
        <end position="156"/>
    </location>
</feature>
<feature type="transmembrane region" description="Helical" evidence="2">
    <location>
        <begin position="54"/>
        <end position="74"/>
    </location>
</feature>
<keyword evidence="2" id="KW-0812">Transmembrane</keyword>
<accession>A0AA36DHC9</accession>
<evidence type="ECO:0000256" key="1">
    <source>
        <dbReference type="SAM" id="MobiDB-lite"/>
    </source>
</evidence>
<comment type="caution">
    <text evidence="3">The sequence shown here is derived from an EMBL/GenBank/DDBJ whole genome shotgun (WGS) entry which is preliminary data.</text>
</comment>
<organism evidence="3 4">
    <name type="scientific">Mesorhabditis spiculigera</name>
    <dbReference type="NCBI Taxonomy" id="96644"/>
    <lineage>
        <taxon>Eukaryota</taxon>
        <taxon>Metazoa</taxon>
        <taxon>Ecdysozoa</taxon>
        <taxon>Nematoda</taxon>
        <taxon>Chromadorea</taxon>
        <taxon>Rhabditida</taxon>
        <taxon>Rhabditina</taxon>
        <taxon>Rhabditomorpha</taxon>
        <taxon>Rhabditoidea</taxon>
        <taxon>Rhabditidae</taxon>
        <taxon>Mesorhabditinae</taxon>
        <taxon>Mesorhabditis</taxon>
    </lineage>
</organism>